<evidence type="ECO:0000256" key="7">
    <source>
        <dbReference type="SAM" id="MobiDB-lite"/>
    </source>
</evidence>
<keyword evidence="6" id="KW-0539">Nucleus</keyword>
<feature type="compositionally biased region" description="Polar residues" evidence="7">
    <location>
        <begin position="106"/>
        <end position="127"/>
    </location>
</feature>
<comment type="subcellular location">
    <subcellularLocation>
        <location evidence="1">Membrane</location>
        <topology evidence="1">Single-pass membrane protein</topology>
    </subcellularLocation>
</comment>
<dbReference type="GO" id="GO:0016020">
    <property type="term" value="C:membrane"/>
    <property type="evidence" value="ECO:0007669"/>
    <property type="project" value="UniProtKB-SubCell"/>
</dbReference>
<dbReference type="GO" id="GO:0000978">
    <property type="term" value="F:RNA polymerase II cis-regulatory region sequence-specific DNA binding"/>
    <property type="evidence" value="ECO:0007669"/>
    <property type="project" value="TreeGrafter"/>
</dbReference>
<accession>A0AAV7A6D0</accession>
<evidence type="ECO:0000256" key="4">
    <source>
        <dbReference type="ARBA" id="ARBA00023125"/>
    </source>
</evidence>
<dbReference type="Proteomes" id="UP000824782">
    <property type="component" value="Unassembled WGS sequence"/>
</dbReference>
<reference evidence="8" key="1">
    <citation type="thesis" date="2020" institute="ProQuest LLC" country="789 East Eisenhower Parkway, Ann Arbor, MI, USA">
        <title>Comparative Genomics and Chromosome Evolution.</title>
        <authorList>
            <person name="Mudd A.B."/>
        </authorList>
    </citation>
    <scope>NUCLEOTIDE SEQUENCE</scope>
    <source>
        <strain evidence="8">237g6f4</strain>
        <tissue evidence="8">Blood</tissue>
    </source>
</reference>
<evidence type="ECO:0000256" key="1">
    <source>
        <dbReference type="ARBA" id="ARBA00004167"/>
    </source>
</evidence>
<evidence type="ECO:0000256" key="2">
    <source>
        <dbReference type="ARBA" id="ARBA00009050"/>
    </source>
</evidence>
<dbReference type="PANTHER" id="PTHR46164">
    <property type="entry name" value="ATF6, ISOFORM C"/>
    <property type="match status" value="1"/>
</dbReference>
<dbReference type="GO" id="GO:0030968">
    <property type="term" value="P:endoplasmic reticulum unfolded protein response"/>
    <property type="evidence" value="ECO:0007669"/>
    <property type="project" value="TreeGrafter"/>
</dbReference>
<name>A0AAV7A6D0_ENGPU</name>
<proteinExistence type="inferred from homology"/>
<keyword evidence="9" id="KW-1185">Reference proteome</keyword>
<gene>
    <name evidence="8" type="ORF">GDO81_017993</name>
</gene>
<evidence type="ECO:0000313" key="9">
    <source>
        <dbReference type="Proteomes" id="UP000824782"/>
    </source>
</evidence>
<organism evidence="8 9">
    <name type="scientific">Engystomops pustulosus</name>
    <name type="common">Tungara frog</name>
    <name type="synonym">Physalaemus pustulosus</name>
    <dbReference type="NCBI Taxonomy" id="76066"/>
    <lineage>
        <taxon>Eukaryota</taxon>
        <taxon>Metazoa</taxon>
        <taxon>Chordata</taxon>
        <taxon>Craniata</taxon>
        <taxon>Vertebrata</taxon>
        <taxon>Euteleostomi</taxon>
        <taxon>Amphibia</taxon>
        <taxon>Batrachia</taxon>
        <taxon>Anura</taxon>
        <taxon>Neobatrachia</taxon>
        <taxon>Hyloidea</taxon>
        <taxon>Leptodactylidae</taxon>
        <taxon>Leiuperinae</taxon>
        <taxon>Engystomops</taxon>
    </lineage>
</organism>
<evidence type="ECO:0000313" key="8">
    <source>
        <dbReference type="EMBL" id="KAG8556255.1"/>
    </source>
</evidence>
<evidence type="ECO:0000256" key="3">
    <source>
        <dbReference type="ARBA" id="ARBA00023015"/>
    </source>
</evidence>
<keyword evidence="3" id="KW-0805">Transcription regulation</keyword>
<dbReference type="GO" id="GO:0005634">
    <property type="term" value="C:nucleus"/>
    <property type="evidence" value="ECO:0007669"/>
    <property type="project" value="TreeGrafter"/>
</dbReference>
<evidence type="ECO:0000256" key="6">
    <source>
        <dbReference type="ARBA" id="ARBA00023242"/>
    </source>
</evidence>
<feature type="region of interest" description="Disordered" evidence="7">
    <location>
        <begin position="102"/>
        <end position="133"/>
    </location>
</feature>
<sequence>MFVPVDVILITYDSSLFDELSNLVDVDDFFEDQQCSANGTNLDNLDFTVDLMSWNSYPWDVPGQQLTGDIKPEPLSPASSNCFVQSPLPADSPLSTAQYVPEEVDISSSSQMSPVSLYSEPTRSPRSPDQLEEKPTITLPLSAGQQVLLTTSAVVQLSTPGIVASQPVLAVSGAPPPHSTPPITLQSSPVNSLPPTSIQTADCTADFRFSTHSSSCYKNQFPPTLHPILAGIESMMERLGE</sequence>
<dbReference type="AlphaFoldDB" id="A0AAV7A6D0"/>
<evidence type="ECO:0000256" key="5">
    <source>
        <dbReference type="ARBA" id="ARBA00023163"/>
    </source>
</evidence>
<keyword evidence="5" id="KW-0804">Transcription</keyword>
<dbReference type="PANTHER" id="PTHR46164:SF1">
    <property type="entry name" value="CYCLIC AMP-DEPENDENT TRANSCRIPTION FACTOR ATF-6 ALPHA"/>
    <property type="match status" value="1"/>
</dbReference>
<keyword evidence="4" id="KW-0238">DNA-binding</keyword>
<comment type="similarity">
    <text evidence="2">Belongs to the bZIP family. ATF subfamily.</text>
</comment>
<protein>
    <submittedName>
        <fullName evidence="8">Uncharacterized protein</fullName>
    </submittedName>
</protein>
<dbReference type="InterPro" id="IPR051882">
    <property type="entry name" value="ATF_bZIP_TF"/>
</dbReference>
<dbReference type="GO" id="GO:0000981">
    <property type="term" value="F:DNA-binding transcription factor activity, RNA polymerase II-specific"/>
    <property type="evidence" value="ECO:0007669"/>
    <property type="project" value="TreeGrafter"/>
</dbReference>
<dbReference type="EMBL" id="WNYA01000009">
    <property type="protein sequence ID" value="KAG8556255.1"/>
    <property type="molecule type" value="Genomic_DNA"/>
</dbReference>
<comment type="caution">
    <text evidence="8">The sequence shown here is derived from an EMBL/GenBank/DDBJ whole genome shotgun (WGS) entry which is preliminary data.</text>
</comment>